<feature type="compositionally biased region" description="Polar residues" evidence="1">
    <location>
        <begin position="1"/>
        <end position="10"/>
    </location>
</feature>
<evidence type="ECO:0000313" key="2">
    <source>
        <dbReference type="EMBL" id="CAI9729120.1"/>
    </source>
</evidence>
<gene>
    <name evidence="2" type="ORF">OCTVUL_1B008121</name>
</gene>
<reference evidence="2" key="1">
    <citation type="submission" date="2023-08" db="EMBL/GenBank/DDBJ databases">
        <authorList>
            <person name="Alioto T."/>
            <person name="Alioto T."/>
            <person name="Gomez Garrido J."/>
        </authorList>
    </citation>
    <scope>NUCLEOTIDE SEQUENCE</scope>
</reference>
<proteinExistence type="predicted"/>
<dbReference type="AlphaFoldDB" id="A0AA36B740"/>
<organism evidence="2 3">
    <name type="scientific">Octopus vulgaris</name>
    <name type="common">Common octopus</name>
    <dbReference type="NCBI Taxonomy" id="6645"/>
    <lineage>
        <taxon>Eukaryota</taxon>
        <taxon>Metazoa</taxon>
        <taxon>Spiralia</taxon>
        <taxon>Lophotrochozoa</taxon>
        <taxon>Mollusca</taxon>
        <taxon>Cephalopoda</taxon>
        <taxon>Coleoidea</taxon>
        <taxon>Octopodiformes</taxon>
        <taxon>Octopoda</taxon>
        <taxon>Incirrata</taxon>
        <taxon>Octopodidae</taxon>
        <taxon>Octopus</taxon>
    </lineage>
</organism>
<feature type="region of interest" description="Disordered" evidence="1">
    <location>
        <begin position="1"/>
        <end position="32"/>
    </location>
</feature>
<evidence type="ECO:0000313" key="3">
    <source>
        <dbReference type="Proteomes" id="UP001162480"/>
    </source>
</evidence>
<name>A0AA36B740_OCTVU</name>
<dbReference type="EMBL" id="OX597823">
    <property type="protein sequence ID" value="CAI9729120.1"/>
    <property type="molecule type" value="Genomic_DNA"/>
</dbReference>
<protein>
    <submittedName>
        <fullName evidence="2">Uncharacterized protein</fullName>
    </submittedName>
</protein>
<sequence>MATELEQQGSDIFAEKLKKGQKPPPETGPGSRIIALPLPVQKRIKRLSKIEVEMRFSTLGMKMITREIFENEEILEKCVAFRCTSYGVSITKSLEIGLLNEKFSHILAI</sequence>
<accession>A0AA36B740</accession>
<dbReference type="Proteomes" id="UP001162480">
    <property type="component" value="Chromosome 10"/>
</dbReference>
<keyword evidence="3" id="KW-1185">Reference proteome</keyword>
<evidence type="ECO:0000256" key="1">
    <source>
        <dbReference type="SAM" id="MobiDB-lite"/>
    </source>
</evidence>